<keyword evidence="1" id="KW-0805">Transcription regulation</keyword>
<dbReference type="InterPro" id="IPR009057">
    <property type="entry name" value="Homeodomain-like_sf"/>
</dbReference>
<dbReference type="InterPro" id="IPR050109">
    <property type="entry name" value="HTH-type_TetR-like_transc_reg"/>
</dbReference>
<reference evidence="6 7" key="1">
    <citation type="submission" date="2024-06" db="EMBL/GenBank/DDBJ databases">
        <title>The Natural Products Discovery Center: Release of the First 8490 Sequenced Strains for Exploring Actinobacteria Biosynthetic Diversity.</title>
        <authorList>
            <person name="Kalkreuter E."/>
            <person name="Kautsar S.A."/>
            <person name="Yang D."/>
            <person name="Bader C.D."/>
            <person name="Teijaro C.N."/>
            <person name="Fluegel L."/>
            <person name="Davis C.M."/>
            <person name="Simpson J.R."/>
            <person name="Lauterbach L."/>
            <person name="Steele A.D."/>
            <person name="Gui C."/>
            <person name="Meng S."/>
            <person name="Li G."/>
            <person name="Viehrig K."/>
            <person name="Ye F."/>
            <person name="Su P."/>
            <person name="Kiefer A.F."/>
            <person name="Nichols A."/>
            <person name="Cepeda A.J."/>
            <person name="Yan W."/>
            <person name="Fan B."/>
            <person name="Jiang Y."/>
            <person name="Adhikari A."/>
            <person name="Zheng C.-J."/>
            <person name="Schuster L."/>
            <person name="Cowan T.M."/>
            <person name="Smanski M.J."/>
            <person name="Chevrette M.G."/>
            <person name="De Carvalho L.P.S."/>
            <person name="Shen B."/>
        </authorList>
    </citation>
    <scope>NUCLEOTIDE SEQUENCE [LARGE SCALE GENOMIC DNA]</scope>
    <source>
        <strain evidence="6 7">NPDC050403</strain>
    </source>
</reference>
<dbReference type="InterPro" id="IPR036271">
    <property type="entry name" value="Tet_transcr_reg_TetR-rel_C_sf"/>
</dbReference>
<dbReference type="Gene3D" id="1.10.357.10">
    <property type="entry name" value="Tetracycline Repressor, domain 2"/>
    <property type="match status" value="1"/>
</dbReference>
<feature type="domain" description="HTH tetR-type" evidence="5">
    <location>
        <begin position="6"/>
        <end position="66"/>
    </location>
</feature>
<dbReference type="Pfam" id="PF02909">
    <property type="entry name" value="TetR_C_1"/>
    <property type="match status" value="1"/>
</dbReference>
<comment type="caution">
    <text evidence="6">The sequence shown here is derived from an EMBL/GenBank/DDBJ whole genome shotgun (WGS) entry which is preliminary data.</text>
</comment>
<proteinExistence type="predicted"/>
<dbReference type="RefSeq" id="WP_357785509.1">
    <property type="nucleotide sequence ID" value="NZ_JBFAKC010000008.1"/>
</dbReference>
<feature type="DNA-binding region" description="H-T-H motif" evidence="4">
    <location>
        <begin position="29"/>
        <end position="48"/>
    </location>
</feature>
<dbReference type="PANTHER" id="PTHR30055">
    <property type="entry name" value="HTH-TYPE TRANSCRIPTIONAL REGULATOR RUTR"/>
    <property type="match status" value="1"/>
</dbReference>
<dbReference type="Gene3D" id="1.10.10.60">
    <property type="entry name" value="Homeodomain-like"/>
    <property type="match status" value="1"/>
</dbReference>
<dbReference type="PROSITE" id="PS50977">
    <property type="entry name" value="HTH_TETR_2"/>
    <property type="match status" value="1"/>
</dbReference>
<evidence type="ECO:0000256" key="4">
    <source>
        <dbReference type="PROSITE-ProRule" id="PRU00335"/>
    </source>
</evidence>
<dbReference type="SUPFAM" id="SSF48498">
    <property type="entry name" value="Tetracyclin repressor-like, C-terminal domain"/>
    <property type="match status" value="1"/>
</dbReference>
<evidence type="ECO:0000256" key="2">
    <source>
        <dbReference type="ARBA" id="ARBA00023125"/>
    </source>
</evidence>
<evidence type="ECO:0000259" key="5">
    <source>
        <dbReference type="PROSITE" id="PS50977"/>
    </source>
</evidence>
<dbReference type="InterPro" id="IPR001647">
    <property type="entry name" value="HTH_TetR"/>
</dbReference>
<dbReference type="InterPro" id="IPR004111">
    <property type="entry name" value="Repressor_TetR_C"/>
</dbReference>
<keyword evidence="3" id="KW-0804">Transcription</keyword>
<protein>
    <submittedName>
        <fullName evidence="6">TetR/AcrR family transcriptional regulator C-terminal domain-containing protein</fullName>
    </submittedName>
</protein>
<name>A0ABV3FWH7_9NOCA</name>
<evidence type="ECO:0000256" key="1">
    <source>
        <dbReference type="ARBA" id="ARBA00023015"/>
    </source>
</evidence>
<evidence type="ECO:0000313" key="6">
    <source>
        <dbReference type="EMBL" id="MEV0709777.1"/>
    </source>
</evidence>
<dbReference type="Pfam" id="PF00440">
    <property type="entry name" value="TetR_N"/>
    <property type="match status" value="1"/>
</dbReference>
<sequence>MPRPRSLTTADLATAALAVIDRDGLAALTMRAVAQELRMATMALYRYVADREQLEVLVVDLVMDPLDLSLPAGTDWRDRLSLLLHRMRDAVAAHPETVPLVLRHRQASVATMRYIETTLAVLTDGGFDGAARVIAQRAIISFLLGFLQNEHYASLRGQGTAAMAAMSTDEFPLLVRTAGEARSISVDDEFRGGVEIVLRGLRPPD</sequence>
<organism evidence="6 7">
    <name type="scientific">Nocardia aurea</name>
    <dbReference type="NCBI Taxonomy" id="2144174"/>
    <lineage>
        <taxon>Bacteria</taxon>
        <taxon>Bacillati</taxon>
        <taxon>Actinomycetota</taxon>
        <taxon>Actinomycetes</taxon>
        <taxon>Mycobacteriales</taxon>
        <taxon>Nocardiaceae</taxon>
        <taxon>Nocardia</taxon>
    </lineage>
</organism>
<accession>A0ABV3FWH7</accession>
<evidence type="ECO:0000256" key="3">
    <source>
        <dbReference type="ARBA" id="ARBA00023163"/>
    </source>
</evidence>
<dbReference type="Proteomes" id="UP001551695">
    <property type="component" value="Unassembled WGS sequence"/>
</dbReference>
<keyword evidence="7" id="KW-1185">Reference proteome</keyword>
<evidence type="ECO:0000313" key="7">
    <source>
        <dbReference type="Proteomes" id="UP001551695"/>
    </source>
</evidence>
<dbReference type="EMBL" id="JBFAKC010000008">
    <property type="protein sequence ID" value="MEV0709777.1"/>
    <property type="molecule type" value="Genomic_DNA"/>
</dbReference>
<gene>
    <name evidence="6" type="ORF">AB0I48_19615</name>
</gene>
<dbReference type="SUPFAM" id="SSF46689">
    <property type="entry name" value="Homeodomain-like"/>
    <property type="match status" value="1"/>
</dbReference>
<dbReference type="PANTHER" id="PTHR30055:SF151">
    <property type="entry name" value="TRANSCRIPTIONAL REGULATORY PROTEIN"/>
    <property type="match status" value="1"/>
</dbReference>
<keyword evidence="2 4" id="KW-0238">DNA-binding</keyword>